<proteinExistence type="predicted"/>
<accession>W6E8K5</accession>
<keyword evidence="2" id="KW-1185">Reference proteome</keyword>
<name>W6E8K5_9CAUD</name>
<dbReference type="EMBL" id="KF977490">
    <property type="protein sequence ID" value="AHJ10709.1"/>
    <property type="molecule type" value="Genomic_DNA"/>
</dbReference>
<evidence type="ECO:0000313" key="1">
    <source>
        <dbReference type="EMBL" id="AHJ10709.1"/>
    </source>
</evidence>
<dbReference type="KEGG" id="vg:18502972"/>
<organism evidence="1 2">
    <name type="scientific">Rhizobium phage vB_RglS_P106B</name>
    <dbReference type="NCBI Taxonomy" id="1458697"/>
    <lineage>
        <taxon>Viruses</taxon>
        <taxon>Duplodnaviria</taxon>
        <taxon>Heunggongvirae</taxon>
        <taxon>Uroviricota</taxon>
        <taxon>Caudoviricetes</taxon>
        <taxon>Rigallicvirus</taxon>
        <taxon>Rigallicvirus P106B</taxon>
    </lineage>
</organism>
<evidence type="ECO:0008006" key="3">
    <source>
        <dbReference type="Google" id="ProtNLM"/>
    </source>
</evidence>
<evidence type="ECO:0000313" key="2">
    <source>
        <dbReference type="Proteomes" id="UP000019367"/>
    </source>
</evidence>
<sequence>MAADIDRIVVNTEKRMLLVMKQSLINAINEMQTPVGKGGKMRVDTGFLRASGQASLNGMPSGPSMKPKEGSFDWSSTQTEATIGSMQFGAVLHWAWTANYARYREAYDGFMYSTLQNWQQIVDKVVAEAKARFP</sequence>
<dbReference type="GeneID" id="18502972"/>
<gene>
    <name evidence="1" type="ORF">P106B_26</name>
</gene>
<dbReference type="Proteomes" id="UP000019367">
    <property type="component" value="Segment"/>
</dbReference>
<reference evidence="1 2" key="1">
    <citation type="journal article" date="2015" name="Microbiology">
        <title>Genomic and phenotypic characterization of Rhizobium gallicum phage vB_RglS_P106B.</title>
        <authorList>
            <person name="Halmillawewa A.P."/>
            <person name="Restrepo-Cordoba M."/>
            <person name="Yost C.K."/>
            <person name="Hynes M.F."/>
        </authorList>
    </citation>
    <scope>NUCLEOTIDE SEQUENCE [LARGE SCALE GENOMIC DNA]</scope>
</reference>
<dbReference type="RefSeq" id="YP_009005952.1">
    <property type="nucleotide sequence ID" value="NC_023566.1"/>
</dbReference>
<protein>
    <recommendedName>
        <fullName evidence="3">HK97 gp10 family phage protein</fullName>
    </recommendedName>
</protein>